<dbReference type="AlphaFoldDB" id="A0A0K0XUL5"/>
<reference evidence="1 2" key="1">
    <citation type="submission" date="2015-07" db="EMBL/GenBank/DDBJ databases">
        <authorList>
            <person name="Noorani M."/>
        </authorList>
    </citation>
    <scope>NUCLEOTIDE SEQUENCE [LARGE SCALE GENOMIC DNA]</scope>
    <source>
        <strain evidence="1 2">KCTC 42284</strain>
    </source>
</reference>
<dbReference type="STRING" id="1579979.WM2015_996"/>
<evidence type="ECO:0000313" key="1">
    <source>
        <dbReference type="EMBL" id="AKS41373.1"/>
    </source>
</evidence>
<dbReference type="OrthoDB" id="5801285at2"/>
<accession>A0A0K0XUL5</accession>
<evidence type="ECO:0000313" key="2">
    <source>
        <dbReference type="Proteomes" id="UP000066624"/>
    </source>
</evidence>
<dbReference type="EMBL" id="CP012154">
    <property type="protein sequence ID" value="AKS41373.1"/>
    <property type="molecule type" value="Genomic_DNA"/>
</dbReference>
<sequence>MSDAFEELAGLWARRDALDEAEWTRLHALVMAELAAAPPGEEFDAVLSRENASAWRDSFFADKVLMPAIRGNAAMSRELTRGGLRVFYRNYLRDQLRKIGRRREVQGYEGAEDNVPDAVNHNPAFIDPSASIQASTDLTCPIDDSDGDRDGNPLQASAIAFMRGAENWVVVYLALHFCGGRDRLPLSKVHQQFQIPSYHYKARQLGIAPPRGGFESFSEFGETMIGQWLSTNGIELDEDNIEAIRQAFDRLCLAAFHEARDRGLAEVAGMGGMPA</sequence>
<dbReference type="Proteomes" id="UP000066624">
    <property type="component" value="Chromosome"/>
</dbReference>
<dbReference type="KEGG" id="wma:WM2015_996"/>
<protein>
    <submittedName>
        <fullName evidence="1">Uncharacterized protein</fullName>
    </submittedName>
</protein>
<organism evidence="1 2">
    <name type="scientific">Wenzhouxiangella marina</name>
    <dbReference type="NCBI Taxonomy" id="1579979"/>
    <lineage>
        <taxon>Bacteria</taxon>
        <taxon>Pseudomonadati</taxon>
        <taxon>Pseudomonadota</taxon>
        <taxon>Gammaproteobacteria</taxon>
        <taxon>Chromatiales</taxon>
        <taxon>Wenzhouxiangellaceae</taxon>
        <taxon>Wenzhouxiangella</taxon>
    </lineage>
</organism>
<dbReference type="RefSeq" id="WP_049725015.1">
    <property type="nucleotide sequence ID" value="NZ_CP012154.1"/>
</dbReference>
<keyword evidence="2" id="KW-1185">Reference proteome</keyword>
<name>A0A0K0XUL5_9GAMM</name>
<gene>
    <name evidence="1" type="ORF">WM2015_996</name>
</gene>
<proteinExistence type="predicted"/>